<dbReference type="STRING" id="984487.A0A1E4SMH3"/>
<dbReference type="GeneID" id="30983593"/>
<dbReference type="Pfam" id="PF06220">
    <property type="entry name" value="zf-U1"/>
    <property type="match status" value="1"/>
</dbReference>
<evidence type="ECO:0000256" key="4">
    <source>
        <dbReference type="ARBA" id="ARBA00022833"/>
    </source>
</evidence>
<evidence type="ECO:0000256" key="1">
    <source>
        <dbReference type="ARBA" id="ARBA00004123"/>
    </source>
</evidence>
<sequence>MPKYYCDYCKSYLTHDTMSVRRSHLMGRTHIRLYCDYYEAKAKETGIWNPDDMDYEVRLDYLSRGAPGSEPVPKHESAGVIWEGNDESVFAEEGLKVMQLPPPPNLSGFPNPPPSVLRTVEESQRAVFAHQKKEDE</sequence>
<keyword evidence="7" id="KW-0687">Ribonucleoprotein</keyword>
<evidence type="ECO:0000256" key="6">
    <source>
        <dbReference type="ARBA" id="ARBA00023242"/>
    </source>
</evidence>
<evidence type="ECO:0000256" key="2">
    <source>
        <dbReference type="ARBA" id="ARBA00022723"/>
    </source>
</evidence>
<accession>A0A1E4SMH3</accession>
<gene>
    <name evidence="9" type="ORF">CANTADRAFT_47406</name>
</gene>
<dbReference type="InterPro" id="IPR000690">
    <property type="entry name" value="Matrin/U1-C_Znf_C2H2"/>
</dbReference>
<keyword evidence="5" id="KW-0694">RNA-binding</keyword>
<evidence type="ECO:0000256" key="7">
    <source>
        <dbReference type="ARBA" id="ARBA00023274"/>
    </source>
</evidence>
<dbReference type="EMBL" id="KV453910">
    <property type="protein sequence ID" value="ODV80688.1"/>
    <property type="molecule type" value="Genomic_DNA"/>
</dbReference>
<name>A0A1E4SMH3_9ASCO</name>
<dbReference type="InterPro" id="IPR013085">
    <property type="entry name" value="U1-CZ_Znf_C2H2"/>
</dbReference>
<protein>
    <submittedName>
        <fullName evidence="9">Zf-U1-domain-containing protein</fullName>
    </submittedName>
</protein>
<proteinExistence type="predicted"/>
<feature type="domain" description="Matrin-type" evidence="8">
    <location>
        <begin position="4"/>
        <end position="36"/>
    </location>
</feature>
<organism evidence="9 10">
    <name type="scientific">Suhomyces tanzawaensis NRRL Y-17324</name>
    <dbReference type="NCBI Taxonomy" id="984487"/>
    <lineage>
        <taxon>Eukaryota</taxon>
        <taxon>Fungi</taxon>
        <taxon>Dikarya</taxon>
        <taxon>Ascomycota</taxon>
        <taxon>Saccharomycotina</taxon>
        <taxon>Pichiomycetes</taxon>
        <taxon>Debaryomycetaceae</taxon>
        <taxon>Suhomyces</taxon>
    </lineage>
</organism>
<evidence type="ECO:0000256" key="3">
    <source>
        <dbReference type="ARBA" id="ARBA00022771"/>
    </source>
</evidence>
<dbReference type="AlphaFoldDB" id="A0A1E4SMH3"/>
<dbReference type="RefSeq" id="XP_020065810.1">
    <property type="nucleotide sequence ID" value="XM_020209457.1"/>
</dbReference>
<dbReference type="OrthoDB" id="76567at2759"/>
<dbReference type="InterPro" id="IPR017340">
    <property type="entry name" value="U1_snRNP-C"/>
</dbReference>
<keyword evidence="6" id="KW-0539">Nucleus</keyword>
<keyword evidence="3" id="KW-0863">Zinc-finger</keyword>
<dbReference type="GO" id="GO:0008270">
    <property type="term" value="F:zinc ion binding"/>
    <property type="evidence" value="ECO:0007669"/>
    <property type="project" value="UniProtKB-KW"/>
</dbReference>
<keyword evidence="10" id="KW-1185">Reference proteome</keyword>
<dbReference type="SMART" id="SM00451">
    <property type="entry name" value="ZnF_U1"/>
    <property type="match status" value="1"/>
</dbReference>
<dbReference type="SUPFAM" id="SSF57667">
    <property type="entry name" value="beta-beta-alpha zinc fingers"/>
    <property type="match status" value="1"/>
</dbReference>
<keyword evidence="4" id="KW-0862">Zinc</keyword>
<dbReference type="GO" id="GO:0005685">
    <property type="term" value="C:U1 snRNP"/>
    <property type="evidence" value="ECO:0007669"/>
    <property type="project" value="InterPro"/>
</dbReference>
<dbReference type="PROSITE" id="PS50171">
    <property type="entry name" value="ZF_MATRIN"/>
    <property type="match status" value="1"/>
</dbReference>
<keyword evidence="2" id="KW-0479">Metal-binding</keyword>
<evidence type="ECO:0000259" key="8">
    <source>
        <dbReference type="PROSITE" id="PS50171"/>
    </source>
</evidence>
<dbReference type="PIRSF" id="PIRSF037969">
    <property type="entry name" value="U1_snRNP-C"/>
    <property type="match status" value="1"/>
</dbReference>
<comment type="subcellular location">
    <subcellularLocation>
        <location evidence="1">Nucleus</location>
    </subcellularLocation>
</comment>
<evidence type="ECO:0000313" key="10">
    <source>
        <dbReference type="Proteomes" id="UP000094285"/>
    </source>
</evidence>
<dbReference type="PANTHER" id="PTHR31148">
    <property type="entry name" value="U1 SMALL NUCLEAR RIBONUCLEOPROTEIN C"/>
    <property type="match status" value="1"/>
</dbReference>
<dbReference type="InterPro" id="IPR003604">
    <property type="entry name" value="Matrin/U1-like-C_Znf_C2H2"/>
</dbReference>
<evidence type="ECO:0000256" key="5">
    <source>
        <dbReference type="ARBA" id="ARBA00022884"/>
    </source>
</evidence>
<dbReference type="InterPro" id="IPR036236">
    <property type="entry name" value="Znf_C2H2_sf"/>
</dbReference>
<dbReference type="GO" id="GO:0000395">
    <property type="term" value="P:mRNA 5'-splice site recognition"/>
    <property type="evidence" value="ECO:0007669"/>
    <property type="project" value="InterPro"/>
</dbReference>
<dbReference type="GO" id="GO:0030627">
    <property type="term" value="F:pre-mRNA 5'-splice site binding"/>
    <property type="evidence" value="ECO:0007669"/>
    <property type="project" value="InterPro"/>
</dbReference>
<dbReference type="PANTHER" id="PTHR31148:SF1">
    <property type="entry name" value="U1 SMALL NUCLEAR RIBONUCLEOPROTEIN C"/>
    <property type="match status" value="1"/>
</dbReference>
<dbReference type="Gene3D" id="3.30.160.60">
    <property type="entry name" value="Classic Zinc Finger"/>
    <property type="match status" value="1"/>
</dbReference>
<dbReference type="Proteomes" id="UP000094285">
    <property type="component" value="Unassembled WGS sequence"/>
</dbReference>
<reference evidence="10" key="1">
    <citation type="submission" date="2016-05" db="EMBL/GenBank/DDBJ databases">
        <title>Comparative genomics of biotechnologically important yeasts.</title>
        <authorList>
            <consortium name="DOE Joint Genome Institute"/>
            <person name="Riley R."/>
            <person name="Haridas S."/>
            <person name="Wolfe K.H."/>
            <person name="Lopes M.R."/>
            <person name="Hittinger C.T."/>
            <person name="Goker M."/>
            <person name="Salamov A."/>
            <person name="Wisecaver J."/>
            <person name="Long T.M."/>
            <person name="Aerts A.L."/>
            <person name="Barry K."/>
            <person name="Choi C."/>
            <person name="Clum A."/>
            <person name="Coughlan A.Y."/>
            <person name="Deshpande S."/>
            <person name="Douglass A.P."/>
            <person name="Hanson S.J."/>
            <person name="Klenk H.-P."/>
            <person name="Labutti K."/>
            <person name="Lapidus A."/>
            <person name="Lindquist E."/>
            <person name="Lipzen A."/>
            <person name="Meier-Kolthoff J.P."/>
            <person name="Ohm R.A."/>
            <person name="Otillar R.P."/>
            <person name="Pangilinan J."/>
            <person name="Peng Y."/>
            <person name="Rokas A."/>
            <person name="Rosa C.A."/>
            <person name="Scheuner C."/>
            <person name="Sibirny A.A."/>
            <person name="Slot J.C."/>
            <person name="Stielow J.B."/>
            <person name="Sun H."/>
            <person name="Kurtzman C.P."/>
            <person name="Blackwell M."/>
            <person name="Grigoriev I.V."/>
            <person name="Jeffries T.W."/>
        </authorList>
    </citation>
    <scope>NUCLEOTIDE SEQUENCE [LARGE SCALE GENOMIC DNA]</scope>
    <source>
        <strain evidence="10">NRRL Y-17324</strain>
    </source>
</reference>
<evidence type="ECO:0000313" key="9">
    <source>
        <dbReference type="EMBL" id="ODV80688.1"/>
    </source>
</evidence>